<keyword evidence="1" id="KW-1133">Transmembrane helix</keyword>
<dbReference type="PANTHER" id="PTHR34219">
    <property type="entry name" value="IRON-REGULATED INNER MEMBRANE PROTEIN-RELATED"/>
    <property type="match status" value="1"/>
</dbReference>
<feature type="transmembrane region" description="Helical" evidence="1">
    <location>
        <begin position="223"/>
        <end position="243"/>
    </location>
</feature>
<dbReference type="EMBL" id="SNWM01000001">
    <property type="protein sequence ID" value="TDO24967.1"/>
    <property type="molecule type" value="Genomic_DNA"/>
</dbReference>
<dbReference type="Pfam" id="PF03929">
    <property type="entry name" value="PepSY_TM"/>
    <property type="match status" value="1"/>
</dbReference>
<dbReference type="OrthoDB" id="111691at2"/>
<gene>
    <name evidence="2" type="ORF">CLV32_1262</name>
</gene>
<dbReference type="PANTHER" id="PTHR34219:SF3">
    <property type="entry name" value="BLL7967 PROTEIN"/>
    <property type="match status" value="1"/>
</dbReference>
<evidence type="ECO:0000313" key="3">
    <source>
        <dbReference type="Proteomes" id="UP000295499"/>
    </source>
</evidence>
<feature type="transmembrane region" description="Helical" evidence="1">
    <location>
        <begin position="171"/>
        <end position="191"/>
    </location>
</feature>
<keyword evidence="1" id="KW-0812">Transmembrane</keyword>
<evidence type="ECO:0000313" key="2">
    <source>
        <dbReference type="EMBL" id="TDO24967.1"/>
    </source>
</evidence>
<accession>A0A4R6IRR9</accession>
<protein>
    <submittedName>
        <fullName evidence="2">Putative iron-regulated membrane protein</fullName>
    </submittedName>
</protein>
<dbReference type="InterPro" id="IPR005625">
    <property type="entry name" value="PepSY-ass_TM"/>
</dbReference>
<dbReference type="Proteomes" id="UP000295499">
    <property type="component" value="Unassembled WGS sequence"/>
</dbReference>
<keyword evidence="1" id="KW-0472">Membrane</keyword>
<sequence>MPQQNNKPVRPKKQTKSRFRRITDWMHLWLGMVSGIIVFVVAVTGCLFAFQVEITNWIDRDKLYVETTETSHALPLTVIQKNAQAALAPGRQIDAITTYADKNRAWEAITYKAGNPKGLFYFDTIAYYDLLLINPYTGKVVSIEDYKYNFFNIVKAVHWSLLLNDTYGQQIVGYSTLIFVVLLITGMIMWWPKKWNKANRDKSFKIKWNAKFKRVNYDLHNVAGFYALLITLVLSLTGLVWAFEWFQKGVYIVASQSTTPLEYKNMTSDSTQTAIPNDPLELAFRETKRLIPNAIRYSISPAQGNTGVIYATAYHGKEIYYDFDGLQFDRYTGKLLYRKNNAEKNAGEKLIGMNYDIHVGAILGLPGKILAFLGSLIAASLPVTGFLIWLGKKKKPKKQGKNRQTVQNQ</sequence>
<feature type="transmembrane region" description="Helical" evidence="1">
    <location>
        <begin position="369"/>
        <end position="391"/>
    </location>
</feature>
<organism evidence="2 3">
    <name type="scientific">Pedobacter duraquae</name>
    <dbReference type="NCBI Taxonomy" id="425511"/>
    <lineage>
        <taxon>Bacteria</taxon>
        <taxon>Pseudomonadati</taxon>
        <taxon>Bacteroidota</taxon>
        <taxon>Sphingobacteriia</taxon>
        <taxon>Sphingobacteriales</taxon>
        <taxon>Sphingobacteriaceae</taxon>
        <taxon>Pedobacter</taxon>
    </lineage>
</organism>
<dbReference type="AlphaFoldDB" id="A0A4R6IRR9"/>
<evidence type="ECO:0000256" key="1">
    <source>
        <dbReference type="SAM" id="Phobius"/>
    </source>
</evidence>
<keyword evidence="3" id="KW-1185">Reference proteome</keyword>
<reference evidence="2 3" key="1">
    <citation type="submission" date="2019-03" db="EMBL/GenBank/DDBJ databases">
        <title>Genomic Encyclopedia of Archaeal and Bacterial Type Strains, Phase II (KMG-II): from individual species to whole genera.</title>
        <authorList>
            <person name="Goeker M."/>
        </authorList>
    </citation>
    <scope>NUCLEOTIDE SEQUENCE [LARGE SCALE GENOMIC DNA]</scope>
    <source>
        <strain evidence="2 3">DSM 19034</strain>
    </source>
</reference>
<dbReference type="RefSeq" id="WP_133553406.1">
    <property type="nucleotide sequence ID" value="NZ_SNWM01000001.1"/>
</dbReference>
<comment type="caution">
    <text evidence="2">The sequence shown here is derived from an EMBL/GenBank/DDBJ whole genome shotgun (WGS) entry which is preliminary data.</text>
</comment>
<proteinExistence type="predicted"/>
<name>A0A4R6IRR9_9SPHI</name>
<feature type="transmembrane region" description="Helical" evidence="1">
    <location>
        <begin position="28"/>
        <end position="50"/>
    </location>
</feature>